<dbReference type="Pfam" id="PF16653">
    <property type="entry name" value="Sacchrp_dh_C"/>
    <property type="match status" value="1"/>
</dbReference>
<name>A0A1D9MGE1_9RHOB</name>
<dbReference type="SUPFAM" id="SSF51735">
    <property type="entry name" value="NAD(P)-binding Rossmann-fold domains"/>
    <property type="match status" value="1"/>
</dbReference>
<accession>A0A1D9MGE1</accession>
<evidence type="ECO:0000313" key="5">
    <source>
        <dbReference type="Proteomes" id="UP000176562"/>
    </source>
</evidence>
<dbReference type="SUPFAM" id="SSF55347">
    <property type="entry name" value="Glyceraldehyde-3-phosphate dehydrogenase-like, C-terminal domain"/>
    <property type="match status" value="1"/>
</dbReference>
<dbReference type="PANTHER" id="PTHR11133:SF23">
    <property type="entry name" value="SACCHAROPINE DEHYDROGENASE [NAD(+), L-LYSINE-FORMING]"/>
    <property type="match status" value="1"/>
</dbReference>
<protein>
    <submittedName>
        <fullName evidence="4">Saccharopine dehydrogenase</fullName>
    </submittedName>
</protein>
<dbReference type="GO" id="GO:0019878">
    <property type="term" value="P:lysine biosynthetic process via aminoadipic acid"/>
    <property type="evidence" value="ECO:0007669"/>
    <property type="project" value="TreeGrafter"/>
</dbReference>
<gene>
    <name evidence="4" type="ORF">LPB142_02205</name>
</gene>
<feature type="domain" description="Saccharopine dehydrogenase NADP binding" evidence="2">
    <location>
        <begin position="50"/>
        <end position="112"/>
    </location>
</feature>
<evidence type="ECO:0000259" key="3">
    <source>
        <dbReference type="Pfam" id="PF16653"/>
    </source>
</evidence>
<dbReference type="STRING" id="1850250.LPB142_02205"/>
<dbReference type="Pfam" id="PF03435">
    <property type="entry name" value="Sacchrp_dh_NADP"/>
    <property type="match status" value="1"/>
</dbReference>
<dbReference type="KEGG" id="rhp:LPB142_02205"/>
<dbReference type="InterPro" id="IPR051168">
    <property type="entry name" value="AASS"/>
</dbReference>
<sequence length="379" mass="41603">MRVHWCGTGLSSGPGLRRLIDAGHALTVWTIDEPAAYALLEGRAAEIARFSLEGLGAATQPGDVIVSMLPPDMHHELAQIALAHGAHFACSSYLSHGLRRLDDAARAAGLSFVAEVGLDPGIDHLMAHDLVADYLASAAFAPGNTLSFQSYCGGVPAHPNAFRYKFSWSPLGVLRALKSPSRSIRHFSELSVKRPWEAVSRYDAPLPRPETFEVYPNRDSLPFLHEYRFDPAWKIEDFVRGTIRLMGWAEAWEPVFRALEDEGPEAEERLATLADELWRAYPYEAGEPDRAVLVVSLAAKAEGRPVWQKSWVLDAQGDARGSAMARLVSGTVSLAVESILRHEMPAGVHPAPHDPKLVKSWLGALEREAQYLAKLDHLG</sequence>
<dbReference type="PANTHER" id="PTHR11133">
    <property type="entry name" value="SACCHAROPINE DEHYDROGENASE"/>
    <property type="match status" value="1"/>
</dbReference>
<dbReference type="GO" id="GO:0004753">
    <property type="term" value="F:saccharopine dehydrogenase activity"/>
    <property type="evidence" value="ECO:0007669"/>
    <property type="project" value="TreeGrafter"/>
</dbReference>
<reference evidence="4 5" key="1">
    <citation type="submission" date="2016-10" db="EMBL/GenBank/DDBJ databases">
        <title>Rhodobacter sp. LPB0142, isolated from sea water.</title>
        <authorList>
            <person name="Kim E."/>
            <person name="Yi H."/>
        </authorList>
    </citation>
    <scope>NUCLEOTIDE SEQUENCE [LARGE SCALE GENOMIC DNA]</scope>
    <source>
        <strain evidence="4 5">LPB0142</strain>
    </source>
</reference>
<evidence type="ECO:0000313" key="4">
    <source>
        <dbReference type="EMBL" id="AOZ70829.1"/>
    </source>
</evidence>
<dbReference type="Gene3D" id="3.40.50.720">
    <property type="entry name" value="NAD(P)-binding Rossmann-like Domain"/>
    <property type="match status" value="1"/>
</dbReference>
<dbReference type="InterPro" id="IPR036291">
    <property type="entry name" value="NAD(P)-bd_dom_sf"/>
</dbReference>
<keyword evidence="1" id="KW-0560">Oxidoreductase</keyword>
<dbReference type="InterPro" id="IPR032095">
    <property type="entry name" value="Sacchrp_dh-like_C"/>
</dbReference>
<evidence type="ECO:0000256" key="1">
    <source>
        <dbReference type="ARBA" id="ARBA00023002"/>
    </source>
</evidence>
<dbReference type="EMBL" id="CP017781">
    <property type="protein sequence ID" value="AOZ70829.1"/>
    <property type="molecule type" value="Genomic_DNA"/>
</dbReference>
<dbReference type="Gene3D" id="3.30.360.10">
    <property type="entry name" value="Dihydrodipicolinate Reductase, domain 2"/>
    <property type="match status" value="1"/>
</dbReference>
<dbReference type="RefSeq" id="WP_071167089.1">
    <property type="nucleotide sequence ID" value="NZ_CP017781.1"/>
</dbReference>
<dbReference type="Proteomes" id="UP000176562">
    <property type="component" value="Chromosome"/>
</dbReference>
<evidence type="ECO:0000259" key="2">
    <source>
        <dbReference type="Pfam" id="PF03435"/>
    </source>
</evidence>
<dbReference type="AlphaFoldDB" id="A0A1D9MGE1"/>
<proteinExistence type="predicted"/>
<dbReference type="InterPro" id="IPR005097">
    <property type="entry name" value="Sacchrp_dh_NADP-bd"/>
</dbReference>
<keyword evidence="5" id="KW-1185">Reference proteome</keyword>
<dbReference type="GO" id="GO:0005737">
    <property type="term" value="C:cytoplasm"/>
    <property type="evidence" value="ECO:0007669"/>
    <property type="project" value="TreeGrafter"/>
</dbReference>
<organism evidence="4 5">
    <name type="scientific">Rhodobacter xanthinilyticus</name>
    <dbReference type="NCBI Taxonomy" id="1850250"/>
    <lineage>
        <taxon>Bacteria</taxon>
        <taxon>Pseudomonadati</taxon>
        <taxon>Pseudomonadota</taxon>
        <taxon>Alphaproteobacteria</taxon>
        <taxon>Rhodobacterales</taxon>
        <taxon>Rhodobacter group</taxon>
        <taxon>Rhodobacter</taxon>
    </lineage>
</organism>
<feature type="domain" description="Saccharopine dehydrogenase-like C-terminal" evidence="3">
    <location>
        <begin position="117"/>
        <end position="368"/>
    </location>
</feature>